<dbReference type="EMBL" id="CADEBD010000171">
    <property type="protein sequence ID" value="CAB3224429.1"/>
    <property type="molecule type" value="Genomic_DNA"/>
</dbReference>
<name>A0A8S0YX20_ARCPL</name>
<proteinExistence type="predicted"/>
<evidence type="ECO:0000313" key="1">
    <source>
        <dbReference type="EMBL" id="CAB3224429.1"/>
    </source>
</evidence>
<dbReference type="OrthoDB" id="5600002at2759"/>
<gene>
    <name evidence="1" type="ORF">APLA_LOCUS1969</name>
</gene>
<dbReference type="SUPFAM" id="SSF50814">
    <property type="entry name" value="Lipocalins"/>
    <property type="match status" value="1"/>
</dbReference>
<evidence type="ECO:0000313" key="2">
    <source>
        <dbReference type="Proteomes" id="UP000494256"/>
    </source>
</evidence>
<dbReference type="Gene3D" id="2.40.128.20">
    <property type="match status" value="1"/>
</dbReference>
<dbReference type="AlphaFoldDB" id="A0A8S0YX20"/>
<comment type="caution">
    <text evidence="1">The sequence shown here is derived from an EMBL/GenBank/DDBJ whole genome shotgun (WGS) entry which is preliminary data.</text>
</comment>
<reference evidence="1 2" key="1">
    <citation type="submission" date="2020-04" db="EMBL/GenBank/DDBJ databases">
        <authorList>
            <person name="Wallbank WR R."/>
            <person name="Pardo Diaz C."/>
            <person name="Kozak K."/>
            <person name="Martin S."/>
            <person name="Jiggins C."/>
            <person name="Moest M."/>
            <person name="Warren A I."/>
            <person name="Byers J.R.P. K."/>
            <person name="Montejo-Kovacevich G."/>
            <person name="Yen C E."/>
        </authorList>
    </citation>
    <scope>NUCLEOTIDE SEQUENCE [LARGE SCALE GENOMIC DNA]</scope>
</reference>
<protein>
    <submittedName>
        <fullName evidence="1">Uncharacterized protein</fullName>
    </submittedName>
</protein>
<dbReference type="CDD" id="cd00742">
    <property type="entry name" value="FABP"/>
    <property type="match status" value="1"/>
</dbReference>
<dbReference type="InterPro" id="IPR012674">
    <property type="entry name" value="Calycin"/>
</dbReference>
<sequence>MAFSGKKFRRVGSENIDALLNAADVGESAKHMLRSKTPTFKFTKVDDNTFNFCLENEGKVMSHNFKLGEATETKRRDGSVVSVTYTLESDNVLTQTIKPANGAQSHFKREFGEKEAKLTITIEGIDVVAVVYYELVE</sequence>
<organism evidence="1 2">
    <name type="scientific">Arctia plantaginis</name>
    <name type="common">Wood tiger moth</name>
    <name type="synonym">Phalaena plantaginis</name>
    <dbReference type="NCBI Taxonomy" id="874455"/>
    <lineage>
        <taxon>Eukaryota</taxon>
        <taxon>Metazoa</taxon>
        <taxon>Ecdysozoa</taxon>
        <taxon>Arthropoda</taxon>
        <taxon>Hexapoda</taxon>
        <taxon>Insecta</taxon>
        <taxon>Pterygota</taxon>
        <taxon>Neoptera</taxon>
        <taxon>Endopterygota</taxon>
        <taxon>Lepidoptera</taxon>
        <taxon>Glossata</taxon>
        <taxon>Ditrysia</taxon>
        <taxon>Noctuoidea</taxon>
        <taxon>Erebidae</taxon>
        <taxon>Arctiinae</taxon>
        <taxon>Arctia</taxon>
    </lineage>
</organism>
<dbReference type="Proteomes" id="UP000494256">
    <property type="component" value="Unassembled WGS sequence"/>
</dbReference>
<accession>A0A8S0YX20</accession>